<dbReference type="GeneID" id="301138173"/>
<gene>
    <name evidence="1" type="ORF">AMD00_18935</name>
</gene>
<dbReference type="OrthoDB" id="2725889at2"/>
<proteinExistence type="predicted"/>
<protein>
    <submittedName>
        <fullName evidence="1">Uncharacterized protein</fullName>
    </submittedName>
</protein>
<dbReference type="AlphaFoldDB" id="A0A0M0L9E4"/>
<sequence length="582" mass="68247">MDDNQFEDRMKLLKKSYDKVPSQFQSEKIVREIESESESQHLQAIEYIKKPRKNRQKLIVWAISIASIFILSILGTTYFFENDKQMQRGSDGQYTFSEVFEDIEKDYPVVREKNRKLLKMKENEYEELGFVSTADSRYDFYKKLSKDEDRKMLYSENQKDEYYKEIMRSIQLPQQLLYTTMANETTLTDTEARECISEYYDRSRELINYYDNLFMEHSEDLDFVREDGNLESKTLFMNKDKLPQILQNAIDSAEIQNLSLKIVYNNVVFGFNSDVTTAKLEDKVTARLLDYFTILHGEPFTYGGDLVHSIDETVFLLNTIEKTWSLADQQLSFFYELKGDYANAVYSLLKGSNSYPVMDATGKVNKEYRDAWLNLLENGSKFSPTLVYLKPIVDEFEASNWTSSKHWGNLQFSDIEDAVNHSLYESFISTSDANYSETEKTIGTDFESRIHSYYKLFSKTHNQAILKDAKALEVVGLYYYSFIMGDYDTMYELFVKGEKYGVPSKEKLGGISFNDYLGKNTRLSELFERMTFVQLETVRDDDVQGVARIVRKNEYEISLVKVREYRLIKEENGWRLPLNPTK</sequence>
<dbReference type="STRING" id="263475.AMD00_18935"/>
<organism evidence="1 2">
    <name type="scientific">Viridibacillus arvi</name>
    <dbReference type="NCBI Taxonomy" id="263475"/>
    <lineage>
        <taxon>Bacteria</taxon>
        <taxon>Bacillati</taxon>
        <taxon>Bacillota</taxon>
        <taxon>Bacilli</taxon>
        <taxon>Bacillales</taxon>
        <taxon>Caryophanaceae</taxon>
        <taxon>Viridibacillus</taxon>
    </lineage>
</organism>
<dbReference type="EMBL" id="LILB01000008">
    <property type="protein sequence ID" value="KOO47721.1"/>
    <property type="molecule type" value="Genomic_DNA"/>
</dbReference>
<reference evidence="2" key="1">
    <citation type="submission" date="2015-08" db="EMBL/GenBank/DDBJ databases">
        <title>Fjat-10028 dsm 16317.</title>
        <authorList>
            <person name="Liu B."/>
            <person name="Wang J."/>
            <person name="Zhu Y."/>
            <person name="Liu G."/>
            <person name="Chen Q."/>
            <person name="Chen Z."/>
            <person name="Lan J."/>
            <person name="Che J."/>
            <person name="Ge C."/>
            <person name="Shi H."/>
            <person name="Pan Z."/>
            <person name="Liu X."/>
        </authorList>
    </citation>
    <scope>NUCLEOTIDE SEQUENCE [LARGE SCALE GENOMIC DNA]</scope>
    <source>
        <strain evidence="2">DSM 16317</strain>
    </source>
</reference>
<evidence type="ECO:0000313" key="1">
    <source>
        <dbReference type="EMBL" id="KOO47721.1"/>
    </source>
</evidence>
<comment type="caution">
    <text evidence="1">The sequence shown here is derived from an EMBL/GenBank/DDBJ whole genome shotgun (WGS) entry which is preliminary data.</text>
</comment>
<name>A0A0M0L9E4_9BACL</name>
<keyword evidence="2" id="KW-1185">Reference proteome</keyword>
<evidence type="ECO:0000313" key="2">
    <source>
        <dbReference type="Proteomes" id="UP000036867"/>
    </source>
</evidence>
<dbReference type="RefSeq" id="WP_053418596.1">
    <property type="nucleotide sequence ID" value="NZ_LILB01000008.1"/>
</dbReference>
<accession>A0A0M0L9E4</accession>
<dbReference type="Proteomes" id="UP000036867">
    <property type="component" value="Unassembled WGS sequence"/>
</dbReference>